<keyword evidence="8" id="KW-1185">Reference proteome</keyword>
<protein>
    <recommendedName>
        <fullName evidence="9">Sosondowah ankyrin repeat domain family member A</fullName>
    </recommendedName>
</protein>
<keyword evidence="6" id="KW-0812">Transmembrane</keyword>
<evidence type="ECO:0000256" key="5">
    <source>
        <dbReference type="SAM" id="MobiDB-lite"/>
    </source>
</evidence>
<accession>A0A8C6XR32</accession>
<sequence>GAAKAQKRSPASRASPKPCMLPVRSVPPPSNAKRSEGLSPEQDRIPVQDSLQVDRSAILPSTSPRTKRRQLNELGPKSSPTRKGSKPLKVGEEADSTANGSLESAEHQWVVNTTAGQWSQQLHGLLLSDLNLASKRDFMSGFTVLHWAAKSGNCRTLSKVIEMTEKGGIHVDVNAKSFGGYTPLHIAAIHGQEKVIEQLVKVYNAKVNLRDYSGKKPFQYLKEGSSFKVRHLLDDPGLQTNPGQNPSTKKNIKISHSQKHVLLCTFVKSNLRRKKERLFIGLCFNLIVVAFQHLIRQIFLNLIY</sequence>
<dbReference type="PROSITE" id="PS50088">
    <property type="entry name" value="ANK_REPEAT"/>
    <property type="match status" value="1"/>
</dbReference>
<feature type="repeat" description="ANK" evidence="4">
    <location>
        <begin position="179"/>
        <end position="212"/>
    </location>
</feature>
<keyword evidence="2 4" id="KW-0040">ANK repeat</keyword>
<evidence type="ECO:0000256" key="3">
    <source>
        <dbReference type="ARBA" id="ARBA00038122"/>
    </source>
</evidence>
<feature type="compositionally biased region" description="Polar residues" evidence="5">
    <location>
        <begin position="49"/>
        <end position="64"/>
    </location>
</feature>
<evidence type="ECO:0000313" key="8">
    <source>
        <dbReference type="Proteomes" id="UP000694559"/>
    </source>
</evidence>
<evidence type="ECO:0000256" key="6">
    <source>
        <dbReference type="SAM" id="Phobius"/>
    </source>
</evidence>
<dbReference type="PROSITE" id="PS50297">
    <property type="entry name" value="ANK_REP_REGION"/>
    <property type="match status" value="1"/>
</dbReference>
<dbReference type="Ensembl" id="ENSNNAT00000019283.1">
    <property type="protein sequence ID" value="ENSNNAP00000018363.1"/>
    <property type="gene ID" value="ENSNNAG00000012277.1"/>
</dbReference>
<name>A0A8C6XR32_NAJNA</name>
<reference evidence="7" key="1">
    <citation type="submission" date="2025-08" db="UniProtKB">
        <authorList>
            <consortium name="Ensembl"/>
        </authorList>
    </citation>
    <scope>IDENTIFICATION</scope>
</reference>
<evidence type="ECO:0008006" key="9">
    <source>
        <dbReference type="Google" id="ProtNLM"/>
    </source>
</evidence>
<evidence type="ECO:0000256" key="1">
    <source>
        <dbReference type="ARBA" id="ARBA00022737"/>
    </source>
</evidence>
<dbReference type="InterPro" id="IPR036770">
    <property type="entry name" value="Ankyrin_rpt-contain_sf"/>
</dbReference>
<dbReference type="OMA" id="CELLKFH"/>
<dbReference type="SMART" id="SM00248">
    <property type="entry name" value="ANK"/>
    <property type="match status" value="2"/>
</dbReference>
<dbReference type="PANTHER" id="PTHR14491">
    <property type="entry name" value="SOSONDOWAH, ISOFORM G"/>
    <property type="match status" value="1"/>
</dbReference>
<keyword evidence="6" id="KW-0472">Membrane</keyword>
<dbReference type="GeneTree" id="ENSGT00950000183003"/>
<proteinExistence type="inferred from homology"/>
<organism evidence="7 8">
    <name type="scientific">Naja naja</name>
    <name type="common">Indian cobra</name>
    <dbReference type="NCBI Taxonomy" id="35670"/>
    <lineage>
        <taxon>Eukaryota</taxon>
        <taxon>Metazoa</taxon>
        <taxon>Chordata</taxon>
        <taxon>Craniata</taxon>
        <taxon>Vertebrata</taxon>
        <taxon>Euteleostomi</taxon>
        <taxon>Lepidosauria</taxon>
        <taxon>Squamata</taxon>
        <taxon>Bifurcata</taxon>
        <taxon>Unidentata</taxon>
        <taxon>Episquamata</taxon>
        <taxon>Toxicofera</taxon>
        <taxon>Serpentes</taxon>
        <taxon>Colubroidea</taxon>
        <taxon>Elapidae</taxon>
        <taxon>Elapinae</taxon>
        <taxon>Naja</taxon>
    </lineage>
</organism>
<dbReference type="SUPFAM" id="SSF48403">
    <property type="entry name" value="Ankyrin repeat"/>
    <property type="match status" value="1"/>
</dbReference>
<reference evidence="7" key="2">
    <citation type="submission" date="2025-09" db="UniProtKB">
        <authorList>
            <consortium name="Ensembl"/>
        </authorList>
    </citation>
    <scope>IDENTIFICATION</scope>
</reference>
<evidence type="ECO:0000256" key="4">
    <source>
        <dbReference type="PROSITE-ProRule" id="PRU00023"/>
    </source>
</evidence>
<feature type="compositionally biased region" description="Basic and acidic residues" evidence="5">
    <location>
        <begin position="33"/>
        <end position="46"/>
    </location>
</feature>
<keyword evidence="1" id="KW-0677">Repeat</keyword>
<feature type="region of interest" description="Disordered" evidence="5">
    <location>
        <begin position="1"/>
        <end position="102"/>
    </location>
</feature>
<dbReference type="AlphaFoldDB" id="A0A8C6XR32"/>
<dbReference type="Gene3D" id="1.25.40.20">
    <property type="entry name" value="Ankyrin repeat-containing domain"/>
    <property type="match status" value="1"/>
</dbReference>
<dbReference type="InterPro" id="IPR002110">
    <property type="entry name" value="Ankyrin_rpt"/>
</dbReference>
<dbReference type="Proteomes" id="UP000694559">
    <property type="component" value="Unplaced"/>
</dbReference>
<evidence type="ECO:0000256" key="2">
    <source>
        <dbReference type="ARBA" id="ARBA00023043"/>
    </source>
</evidence>
<dbReference type="OrthoDB" id="432281at2759"/>
<feature type="transmembrane region" description="Helical" evidence="6">
    <location>
        <begin position="278"/>
        <end position="295"/>
    </location>
</feature>
<dbReference type="Pfam" id="PF12796">
    <property type="entry name" value="Ank_2"/>
    <property type="match status" value="1"/>
</dbReference>
<comment type="similarity">
    <text evidence="3">Belongs to the SOWAH family.</text>
</comment>
<keyword evidence="6" id="KW-1133">Transmembrane helix</keyword>
<dbReference type="PANTHER" id="PTHR14491:SF2">
    <property type="entry name" value="ANKYRIN REPEAT DOMAIN-CONTAINING PROTEIN SOWAHA"/>
    <property type="match status" value="1"/>
</dbReference>
<evidence type="ECO:0000313" key="7">
    <source>
        <dbReference type="Ensembl" id="ENSNNAP00000018363.1"/>
    </source>
</evidence>